<keyword evidence="3" id="KW-1185">Reference proteome</keyword>
<gene>
    <name evidence="2" type="ORF">M407DRAFT_218299</name>
</gene>
<reference evidence="3" key="2">
    <citation type="submission" date="2015-01" db="EMBL/GenBank/DDBJ databases">
        <title>Evolutionary Origins and Diversification of the Mycorrhizal Mutualists.</title>
        <authorList>
            <consortium name="DOE Joint Genome Institute"/>
            <consortium name="Mycorrhizal Genomics Consortium"/>
            <person name="Kohler A."/>
            <person name="Kuo A."/>
            <person name="Nagy L.G."/>
            <person name="Floudas D."/>
            <person name="Copeland A."/>
            <person name="Barry K.W."/>
            <person name="Cichocki N."/>
            <person name="Veneault-Fourrey C."/>
            <person name="LaButti K."/>
            <person name="Lindquist E.A."/>
            <person name="Lipzen A."/>
            <person name="Lundell T."/>
            <person name="Morin E."/>
            <person name="Murat C."/>
            <person name="Riley R."/>
            <person name="Ohm R."/>
            <person name="Sun H."/>
            <person name="Tunlid A."/>
            <person name="Henrissat B."/>
            <person name="Grigoriev I.V."/>
            <person name="Hibbett D.S."/>
            <person name="Martin F."/>
        </authorList>
    </citation>
    <scope>NUCLEOTIDE SEQUENCE [LARGE SCALE GENOMIC DNA]</scope>
    <source>
        <strain evidence="3">MUT 4182</strain>
    </source>
</reference>
<reference evidence="2 3" key="1">
    <citation type="submission" date="2014-04" db="EMBL/GenBank/DDBJ databases">
        <authorList>
            <consortium name="DOE Joint Genome Institute"/>
            <person name="Kuo A."/>
            <person name="Girlanda M."/>
            <person name="Perotto S."/>
            <person name="Kohler A."/>
            <person name="Nagy L.G."/>
            <person name="Floudas D."/>
            <person name="Copeland A."/>
            <person name="Barry K.W."/>
            <person name="Cichocki N."/>
            <person name="Veneault-Fourrey C."/>
            <person name="LaButti K."/>
            <person name="Lindquist E.A."/>
            <person name="Lipzen A."/>
            <person name="Lundell T."/>
            <person name="Morin E."/>
            <person name="Murat C."/>
            <person name="Sun H."/>
            <person name="Tunlid A."/>
            <person name="Henrissat B."/>
            <person name="Grigoriev I.V."/>
            <person name="Hibbett D.S."/>
            <person name="Martin F."/>
            <person name="Nordberg H.P."/>
            <person name="Cantor M.N."/>
            <person name="Hua S.X."/>
        </authorList>
    </citation>
    <scope>NUCLEOTIDE SEQUENCE [LARGE SCALE GENOMIC DNA]</scope>
    <source>
        <strain evidence="2 3">MUT 4182</strain>
    </source>
</reference>
<dbReference type="OrthoDB" id="2131701at2759"/>
<dbReference type="PROSITE" id="PS50231">
    <property type="entry name" value="RICIN_B_LECTIN"/>
    <property type="match status" value="1"/>
</dbReference>
<dbReference type="HOGENOM" id="CLU_928107_0_0_1"/>
<proteinExistence type="predicted"/>
<dbReference type="InterPro" id="IPR000772">
    <property type="entry name" value="Ricin_B_lectin"/>
</dbReference>
<dbReference type="Pfam" id="PF14200">
    <property type="entry name" value="RicinB_lectin_2"/>
    <property type="match status" value="1"/>
</dbReference>
<dbReference type="Gene3D" id="2.80.10.50">
    <property type="match status" value="2"/>
</dbReference>
<dbReference type="CDD" id="cd00161">
    <property type="entry name" value="beta-trefoil_Ricin-like"/>
    <property type="match status" value="1"/>
</dbReference>
<evidence type="ECO:0000313" key="3">
    <source>
        <dbReference type="Proteomes" id="UP000054248"/>
    </source>
</evidence>
<dbReference type="EMBL" id="KN823139">
    <property type="protein sequence ID" value="KIO21409.1"/>
    <property type="molecule type" value="Genomic_DNA"/>
</dbReference>
<dbReference type="AlphaFoldDB" id="A0A0C3QAZ4"/>
<dbReference type="SUPFAM" id="SSF50370">
    <property type="entry name" value="Ricin B-like lectins"/>
    <property type="match status" value="2"/>
</dbReference>
<evidence type="ECO:0000313" key="2">
    <source>
        <dbReference type="EMBL" id="KIO21409.1"/>
    </source>
</evidence>
<dbReference type="SMART" id="SM00458">
    <property type="entry name" value="RICIN"/>
    <property type="match status" value="1"/>
</dbReference>
<sequence>MSAAEVIIEDTYLISHFCADGMAETNRYLTMADNGTVNGHSPTDSAQQEWIVKKKPGCSTTLPLYSVQNVASGLYLGFGGNATHGTSAKGQSTTCYWVFIREGMSYRLQTPDGTMSVGIGNCTNPPENVPVGLAGDGRGPNEARRWAFIPGPRVYPIVGGNYVITCKATKTVLDNGDHYTKIGNRIIGWKPHGGKNQIWTLKIKPGTDLYEIFCFENGIALGKAAANLAPATAVTLQKTPLLFQVRNLGGEFYRLSVIVDGKNTNYVLDVTASDPKPGALIIVHPCHGGDNQQFKLQRVD</sequence>
<feature type="domain" description="Ricin B lectin" evidence="1">
    <location>
        <begin position="160"/>
        <end position="297"/>
    </location>
</feature>
<protein>
    <recommendedName>
        <fullName evidence="1">Ricin B lectin domain-containing protein</fullName>
    </recommendedName>
</protein>
<accession>A0A0C3QAZ4</accession>
<name>A0A0C3QAZ4_9AGAM</name>
<organism evidence="2 3">
    <name type="scientific">Tulasnella calospora MUT 4182</name>
    <dbReference type="NCBI Taxonomy" id="1051891"/>
    <lineage>
        <taxon>Eukaryota</taxon>
        <taxon>Fungi</taxon>
        <taxon>Dikarya</taxon>
        <taxon>Basidiomycota</taxon>
        <taxon>Agaricomycotina</taxon>
        <taxon>Agaricomycetes</taxon>
        <taxon>Cantharellales</taxon>
        <taxon>Tulasnellaceae</taxon>
        <taxon>Tulasnella</taxon>
    </lineage>
</organism>
<evidence type="ECO:0000259" key="1">
    <source>
        <dbReference type="SMART" id="SM00458"/>
    </source>
</evidence>
<dbReference type="InterPro" id="IPR035992">
    <property type="entry name" value="Ricin_B-like_lectins"/>
</dbReference>
<dbReference type="Proteomes" id="UP000054248">
    <property type="component" value="Unassembled WGS sequence"/>
</dbReference>